<evidence type="ECO:0000313" key="4">
    <source>
        <dbReference type="EMBL" id="SFG56035.1"/>
    </source>
</evidence>
<dbReference type="Pfam" id="PF02571">
    <property type="entry name" value="CbiJ"/>
    <property type="match status" value="1"/>
</dbReference>
<dbReference type="OrthoDB" id="5183775at2"/>
<evidence type="ECO:0000256" key="1">
    <source>
        <dbReference type="ARBA" id="ARBA00004953"/>
    </source>
</evidence>
<dbReference type="GO" id="GO:0009236">
    <property type="term" value="P:cobalamin biosynthetic process"/>
    <property type="evidence" value="ECO:0007669"/>
    <property type="project" value="UniProtKB-UniPathway"/>
</dbReference>
<dbReference type="Proteomes" id="UP000199065">
    <property type="component" value="Unassembled WGS sequence"/>
</dbReference>
<dbReference type="STRING" id="185761.SAMN05660282_01239"/>
<evidence type="ECO:0000256" key="3">
    <source>
        <dbReference type="ARBA" id="ARBA00023002"/>
    </source>
</evidence>
<evidence type="ECO:0000313" key="5">
    <source>
        <dbReference type="Proteomes" id="UP000199065"/>
    </source>
</evidence>
<proteinExistence type="predicted"/>
<name>A0A1I2STA0_9CORY</name>
<dbReference type="EMBL" id="FOPJ01000006">
    <property type="protein sequence ID" value="SFG56035.1"/>
    <property type="molecule type" value="Genomic_DNA"/>
</dbReference>
<reference evidence="4 5" key="1">
    <citation type="submission" date="2016-10" db="EMBL/GenBank/DDBJ databases">
        <authorList>
            <person name="de Groot N.N."/>
        </authorList>
    </citation>
    <scope>NUCLEOTIDE SEQUENCE [LARGE SCALE GENOMIC DNA]</scope>
    <source>
        <strain>J11</strain>
        <strain evidence="5">PG 39</strain>
    </source>
</reference>
<dbReference type="GO" id="GO:0016994">
    <property type="term" value="F:precorrin-6A reductase activity"/>
    <property type="evidence" value="ECO:0007669"/>
    <property type="project" value="InterPro"/>
</dbReference>
<dbReference type="InterPro" id="IPR003723">
    <property type="entry name" value="Precorrin-6x_reduct"/>
</dbReference>
<dbReference type="PANTHER" id="PTHR36925:SF1">
    <property type="entry name" value="COBALT-PRECORRIN-6A REDUCTASE"/>
    <property type="match status" value="1"/>
</dbReference>
<dbReference type="UniPathway" id="UPA00148"/>
<accession>A0A1I2STA0</accession>
<keyword evidence="5" id="KW-1185">Reference proteome</keyword>
<evidence type="ECO:0000256" key="2">
    <source>
        <dbReference type="ARBA" id="ARBA00022573"/>
    </source>
</evidence>
<dbReference type="AlphaFoldDB" id="A0A1I2STA0"/>
<comment type="pathway">
    <text evidence="1">Cofactor biosynthesis; adenosylcobalamin biosynthesis.</text>
</comment>
<gene>
    <name evidence="4" type="ORF">SAMN05660282_01239</name>
</gene>
<keyword evidence="3" id="KW-0560">Oxidoreductase</keyword>
<dbReference type="RefSeq" id="WP_092285517.1">
    <property type="nucleotide sequence ID" value="NZ_FOPJ01000006.1"/>
</dbReference>
<sequence>MRTLLVGGTYLARDLGEELSMRGWQITSIVDADLSPRLYPLATEVLPGGLGGPAELVAWARDHGVELIVDASHPFEEDLSVDAAEVALSTGVPLFMLSPASFQTPATVLPTLHAAAAEAARKYHHVLVDVGPKVGEFAADEHNMYVFRLVEGLEFEGVLPPRHQVMREKIHNIAGDYLHQTTELKRSRESEKQLIRDYQIDGIVLREDGSPDGAITLAAAEELRIPVILVARPKRRWLTSVARHHASSVEEALGQIYRWSSQQ</sequence>
<dbReference type="PROSITE" id="PS51014">
    <property type="entry name" value="COBK_CBIJ"/>
    <property type="match status" value="1"/>
</dbReference>
<dbReference type="PANTHER" id="PTHR36925">
    <property type="entry name" value="COBALT-PRECORRIN-6A REDUCTASE"/>
    <property type="match status" value="1"/>
</dbReference>
<protein>
    <submittedName>
        <fullName evidence="4">Precorrin-6A/cobalt-precorrin-6A reductase</fullName>
    </submittedName>
</protein>
<keyword evidence="2" id="KW-0169">Cobalamin biosynthesis</keyword>
<organism evidence="4 5">
    <name type="scientific">Corynebacterium spheniscorum</name>
    <dbReference type="NCBI Taxonomy" id="185761"/>
    <lineage>
        <taxon>Bacteria</taxon>
        <taxon>Bacillati</taxon>
        <taxon>Actinomycetota</taxon>
        <taxon>Actinomycetes</taxon>
        <taxon>Mycobacteriales</taxon>
        <taxon>Corynebacteriaceae</taxon>
        <taxon>Corynebacterium</taxon>
    </lineage>
</organism>